<dbReference type="EMBL" id="FNET01000019">
    <property type="protein sequence ID" value="SDM26859.1"/>
    <property type="molecule type" value="Genomic_DNA"/>
</dbReference>
<sequence length="214" mass="22164">MSLWLTYGLLGAVAGPVVTVVGRRVALREPLSWSSAVRSEWAAMLAASALLSLVLVEVAERRPAAAGAVSWLAIMGLLLASIDWACHRLPQILVGTLLAGGAIQLGLAAFVQHDGAGRVLRAGGALAAVFAVTVTMALVSPEGWGAGDVTLSTTVAFFLGWFSWSHVAIGLGLALALGAVTFGVLRARRAYWQGLQIPLGPALVFAPVCTILLM</sequence>
<dbReference type="RefSeq" id="WP_090011811.1">
    <property type="nucleotide sequence ID" value="NZ_FNET01000019.1"/>
</dbReference>
<feature type="transmembrane region" description="Helical" evidence="1">
    <location>
        <begin position="197"/>
        <end position="213"/>
    </location>
</feature>
<evidence type="ECO:0000313" key="3">
    <source>
        <dbReference type="Proteomes" id="UP000199682"/>
    </source>
</evidence>
<feature type="transmembrane region" description="Helical" evidence="1">
    <location>
        <begin position="41"/>
        <end position="59"/>
    </location>
</feature>
<name>A0A1G9RUC0_9PSEU</name>
<accession>A0A1G9RUC0</accession>
<dbReference type="Gene3D" id="1.20.120.1220">
    <property type="match status" value="1"/>
</dbReference>
<gene>
    <name evidence="2" type="ORF">SAMN04488074_11921</name>
</gene>
<keyword evidence="2" id="KW-0489">Methyltransferase</keyword>
<organism evidence="2 3">
    <name type="scientific">Lentzea albidocapillata subsp. violacea</name>
    <dbReference type="NCBI Taxonomy" id="128104"/>
    <lineage>
        <taxon>Bacteria</taxon>
        <taxon>Bacillati</taxon>
        <taxon>Actinomycetota</taxon>
        <taxon>Actinomycetes</taxon>
        <taxon>Pseudonocardiales</taxon>
        <taxon>Pseudonocardiaceae</taxon>
        <taxon>Lentzea</taxon>
    </lineage>
</organism>
<dbReference type="GO" id="GO:0032259">
    <property type="term" value="P:methylation"/>
    <property type="evidence" value="ECO:0007669"/>
    <property type="project" value="UniProtKB-KW"/>
</dbReference>
<evidence type="ECO:0000256" key="1">
    <source>
        <dbReference type="SAM" id="Phobius"/>
    </source>
</evidence>
<keyword evidence="1" id="KW-1133">Transmembrane helix</keyword>
<proteinExistence type="predicted"/>
<keyword evidence="2" id="KW-0808">Transferase</keyword>
<feature type="transmembrane region" description="Helical" evidence="1">
    <location>
        <begin position="123"/>
        <end position="141"/>
    </location>
</feature>
<feature type="transmembrane region" description="Helical" evidence="1">
    <location>
        <begin position="91"/>
        <end position="111"/>
    </location>
</feature>
<evidence type="ECO:0000313" key="2">
    <source>
        <dbReference type="EMBL" id="SDM26859.1"/>
    </source>
</evidence>
<feature type="transmembrane region" description="Helical" evidence="1">
    <location>
        <begin position="161"/>
        <end position="185"/>
    </location>
</feature>
<protein>
    <submittedName>
        <fullName evidence="2">Leader peptidase (Prepilin peptidase) / N-methyltransferase</fullName>
    </submittedName>
</protein>
<dbReference type="GO" id="GO:0008168">
    <property type="term" value="F:methyltransferase activity"/>
    <property type="evidence" value="ECO:0007669"/>
    <property type="project" value="UniProtKB-KW"/>
</dbReference>
<reference evidence="3" key="1">
    <citation type="submission" date="2016-10" db="EMBL/GenBank/DDBJ databases">
        <authorList>
            <person name="Varghese N."/>
            <person name="Submissions S."/>
        </authorList>
    </citation>
    <scope>NUCLEOTIDE SEQUENCE [LARGE SCALE GENOMIC DNA]</scope>
    <source>
        <strain evidence="3">DSM 44796</strain>
    </source>
</reference>
<keyword evidence="1" id="KW-0472">Membrane</keyword>
<keyword evidence="1" id="KW-0812">Transmembrane</keyword>
<dbReference type="AlphaFoldDB" id="A0A1G9RUC0"/>
<dbReference type="Proteomes" id="UP000199682">
    <property type="component" value="Unassembled WGS sequence"/>
</dbReference>
<feature type="transmembrane region" description="Helical" evidence="1">
    <location>
        <begin position="66"/>
        <end position="85"/>
    </location>
</feature>